<proteinExistence type="predicted"/>
<feature type="transmembrane region" description="Helical" evidence="2">
    <location>
        <begin position="25"/>
        <end position="44"/>
    </location>
</feature>
<keyword evidence="2" id="KW-0472">Membrane</keyword>
<dbReference type="AlphaFoldDB" id="A0A133XLM6"/>
<sequence>MSILRDLDPTNTRLSALQTPRSGKAIVWISALLLIIAGTAWLFLAQYRERKNGAIESQQNEKTHRGNPPGTLELAQRVPGAALLLAEHSHPPIPDKGAALIRESPPAQENAKERNNSSLDISQERNTGLKAEQPSYKNELVVAPQNKSKENRPLNSAATKKQGKALAAHTATDGSRSLATTKKPAERDIDIITAIVR</sequence>
<comment type="caution">
    <text evidence="3">The sequence shown here is derived from an EMBL/GenBank/DDBJ whole genome shotgun (WGS) entry which is preliminary data.</text>
</comment>
<protein>
    <submittedName>
        <fullName evidence="3">Uncharacterized protein</fullName>
    </submittedName>
</protein>
<evidence type="ECO:0000256" key="2">
    <source>
        <dbReference type="SAM" id="Phobius"/>
    </source>
</evidence>
<dbReference type="EMBL" id="LODL01000010">
    <property type="protein sequence ID" value="KXB31835.1"/>
    <property type="molecule type" value="Genomic_DNA"/>
</dbReference>
<keyword evidence="2" id="KW-0812">Transmembrane</keyword>
<feature type="region of interest" description="Disordered" evidence="1">
    <location>
        <begin position="104"/>
        <end position="181"/>
    </location>
</feature>
<name>A0A133XLM6_9RHOO</name>
<gene>
    <name evidence="3" type="ORF">AT959_05690</name>
</gene>
<keyword evidence="4" id="KW-1185">Reference proteome</keyword>
<dbReference type="RefSeq" id="WP_066881509.1">
    <property type="nucleotide sequence ID" value="NZ_LODL01000010.1"/>
</dbReference>
<evidence type="ECO:0000256" key="1">
    <source>
        <dbReference type="SAM" id="MobiDB-lite"/>
    </source>
</evidence>
<evidence type="ECO:0000313" key="3">
    <source>
        <dbReference type="EMBL" id="KXB31835.1"/>
    </source>
</evidence>
<reference evidence="3 4" key="1">
    <citation type="submission" date="2015-12" db="EMBL/GenBank/DDBJ databases">
        <title>Nitrous oxide reduction kinetics distinguish bacteria harboring typical versus atypical NosZ.</title>
        <authorList>
            <person name="Yoon S."/>
            <person name="Nissen S."/>
            <person name="Park D."/>
            <person name="Sanford R.A."/>
            <person name="Loeffler F.E."/>
        </authorList>
    </citation>
    <scope>NUCLEOTIDE SEQUENCE [LARGE SCALE GENOMIC DNA]</scope>
    <source>
        <strain evidence="3 4">ATCC BAA-841</strain>
    </source>
</reference>
<organism evidence="3 4">
    <name type="scientific">Dechloromonas denitrificans</name>
    <dbReference type="NCBI Taxonomy" id="281362"/>
    <lineage>
        <taxon>Bacteria</taxon>
        <taxon>Pseudomonadati</taxon>
        <taxon>Pseudomonadota</taxon>
        <taxon>Betaproteobacteria</taxon>
        <taxon>Rhodocyclales</taxon>
        <taxon>Azonexaceae</taxon>
        <taxon>Dechloromonas</taxon>
    </lineage>
</organism>
<dbReference type="Proteomes" id="UP000070186">
    <property type="component" value="Unassembled WGS sequence"/>
</dbReference>
<keyword evidence="2" id="KW-1133">Transmembrane helix</keyword>
<evidence type="ECO:0000313" key="4">
    <source>
        <dbReference type="Proteomes" id="UP000070186"/>
    </source>
</evidence>
<accession>A0A133XLM6</accession>
<feature type="compositionally biased region" description="Polar residues" evidence="1">
    <location>
        <begin position="116"/>
        <end position="126"/>
    </location>
</feature>